<dbReference type="InterPro" id="IPR029063">
    <property type="entry name" value="SAM-dependent_MTases_sf"/>
</dbReference>
<evidence type="ECO:0000313" key="4">
    <source>
        <dbReference type="Proteomes" id="UP000325780"/>
    </source>
</evidence>
<gene>
    <name evidence="3" type="ORF">BDV25DRAFT_157754</name>
</gene>
<reference evidence="3 4" key="1">
    <citation type="submission" date="2019-04" db="EMBL/GenBank/DDBJ databases">
        <title>Friends and foes A comparative genomics study of 23 Aspergillus species from section Flavi.</title>
        <authorList>
            <consortium name="DOE Joint Genome Institute"/>
            <person name="Kjaerbolling I."/>
            <person name="Vesth T."/>
            <person name="Frisvad J.C."/>
            <person name="Nybo J.L."/>
            <person name="Theobald S."/>
            <person name="Kildgaard S."/>
            <person name="Isbrandt T."/>
            <person name="Kuo A."/>
            <person name="Sato A."/>
            <person name="Lyhne E.K."/>
            <person name="Kogle M.E."/>
            <person name="Wiebenga A."/>
            <person name="Kun R.S."/>
            <person name="Lubbers R.J."/>
            <person name="Makela M.R."/>
            <person name="Barry K."/>
            <person name="Chovatia M."/>
            <person name="Clum A."/>
            <person name="Daum C."/>
            <person name="Haridas S."/>
            <person name="He G."/>
            <person name="LaButti K."/>
            <person name="Lipzen A."/>
            <person name="Mondo S."/>
            <person name="Riley R."/>
            <person name="Salamov A."/>
            <person name="Simmons B.A."/>
            <person name="Magnuson J.K."/>
            <person name="Henrissat B."/>
            <person name="Mortensen U.H."/>
            <person name="Larsen T.O."/>
            <person name="Devries R.P."/>
            <person name="Grigoriev I.V."/>
            <person name="Machida M."/>
            <person name="Baker S.E."/>
            <person name="Andersen M.R."/>
        </authorList>
    </citation>
    <scope>NUCLEOTIDE SEQUENCE [LARGE SCALE GENOMIC DNA]</scope>
    <source>
        <strain evidence="3 4">IBT 18842</strain>
    </source>
</reference>
<sequence length="303" mass="34376">MEAPIQPTAAHQPAPQFPSKDEFRGTEGIYLLPHHQEEIKRLQRQHFFIKAATDDKLTSVELPPGARVLDSGCADGTWLADLAGTDRPDLKLYGVDLGKALFRSDPRLQLREHDLCNAIPQSWGWKNSFDLVHQRLLVWGLGADEWTRVLANLTDVVRPGGVLQLVEAEWVLSSYTDEQVQQKKLATVQEWSTSSSGMDVHIWKKLPDMLLALGFQDMKVETFNLGYGATSKRPEDRTWTAELMKETFGHLARKIPEEGIPGVARNPEEYFSWLDDLAQEMKQIGYTPKVRWLTARKPDGFDI</sequence>
<dbReference type="AlphaFoldDB" id="A0A5N6TQS9"/>
<name>A0A5N6TQS9_ASPAV</name>
<dbReference type="Pfam" id="PF13649">
    <property type="entry name" value="Methyltransf_25"/>
    <property type="match status" value="1"/>
</dbReference>
<keyword evidence="3" id="KW-0489">Methyltransferase</keyword>
<keyword evidence="3" id="KW-0808">Transferase</keyword>
<evidence type="ECO:0000313" key="3">
    <source>
        <dbReference type="EMBL" id="KAE8148716.1"/>
    </source>
</evidence>
<dbReference type="GO" id="GO:0008168">
    <property type="term" value="F:methyltransferase activity"/>
    <property type="evidence" value="ECO:0007669"/>
    <property type="project" value="UniProtKB-KW"/>
</dbReference>
<dbReference type="OrthoDB" id="184880at2759"/>
<protein>
    <submittedName>
        <fullName evidence="3">Putative methyltransferase</fullName>
    </submittedName>
</protein>
<dbReference type="Gene3D" id="3.40.50.150">
    <property type="entry name" value="Vaccinia Virus protein VP39"/>
    <property type="match status" value="1"/>
</dbReference>
<feature type="region of interest" description="Disordered" evidence="1">
    <location>
        <begin position="1"/>
        <end position="20"/>
    </location>
</feature>
<proteinExistence type="predicted"/>
<evidence type="ECO:0000259" key="2">
    <source>
        <dbReference type="Pfam" id="PF13649"/>
    </source>
</evidence>
<organism evidence="3 4">
    <name type="scientific">Aspergillus avenaceus</name>
    <dbReference type="NCBI Taxonomy" id="36643"/>
    <lineage>
        <taxon>Eukaryota</taxon>
        <taxon>Fungi</taxon>
        <taxon>Dikarya</taxon>
        <taxon>Ascomycota</taxon>
        <taxon>Pezizomycotina</taxon>
        <taxon>Eurotiomycetes</taxon>
        <taxon>Eurotiomycetidae</taxon>
        <taxon>Eurotiales</taxon>
        <taxon>Aspergillaceae</taxon>
        <taxon>Aspergillus</taxon>
        <taxon>Aspergillus subgen. Circumdati</taxon>
    </lineage>
</organism>
<keyword evidence="4" id="KW-1185">Reference proteome</keyword>
<dbReference type="SUPFAM" id="SSF53335">
    <property type="entry name" value="S-adenosyl-L-methionine-dependent methyltransferases"/>
    <property type="match status" value="1"/>
</dbReference>
<dbReference type="Proteomes" id="UP000325780">
    <property type="component" value="Unassembled WGS sequence"/>
</dbReference>
<feature type="domain" description="Methyltransferase" evidence="2">
    <location>
        <begin position="68"/>
        <end position="161"/>
    </location>
</feature>
<dbReference type="CDD" id="cd02440">
    <property type="entry name" value="AdoMet_MTases"/>
    <property type="match status" value="1"/>
</dbReference>
<dbReference type="GO" id="GO:0032259">
    <property type="term" value="P:methylation"/>
    <property type="evidence" value="ECO:0007669"/>
    <property type="project" value="UniProtKB-KW"/>
</dbReference>
<accession>A0A5N6TQS9</accession>
<dbReference type="EMBL" id="ML742149">
    <property type="protein sequence ID" value="KAE8148716.1"/>
    <property type="molecule type" value="Genomic_DNA"/>
</dbReference>
<dbReference type="InterPro" id="IPR041698">
    <property type="entry name" value="Methyltransf_25"/>
</dbReference>
<evidence type="ECO:0000256" key="1">
    <source>
        <dbReference type="SAM" id="MobiDB-lite"/>
    </source>
</evidence>